<evidence type="ECO:0000256" key="5">
    <source>
        <dbReference type="ARBA" id="ARBA00022857"/>
    </source>
</evidence>
<dbReference type="GO" id="GO:0046655">
    <property type="term" value="P:folic acid metabolic process"/>
    <property type="evidence" value="ECO:0007669"/>
    <property type="project" value="TreeGrafter"/>
</dbReference>
<evidence type="ECO:0000256" key="4">
    <source>
        <dbReference type="ARBA" id="ARBA00022563"/>
    </source>
</evidence>
<comment type="pathway">
    <text evidence="1 7">Cofactor biosynthesis; tetrahydrofolate biosynthesis; 5,6,7,8-tetrahydrofolate from 7,8-dihydrofolate: step 1/1.</text>
</comment>
<gene>
    <name evidence="11" type="ORF">DLJ48_07905</name>
    <name evidence="10" type="ORF">EVC35_01905</name>
</gene>
<evidence type="ECO:0000256" key="3">
    <source>
        <dbReference type="ARBA" id="ARBA00012856"/>
    </source>
</evidence>
<evidence type="ECO:0000313" key="10">
    <source>
        <dbReference type="EMBL" id="MDN6899759.1"/>
    </source>
</evidence>
<feature type="domain" description="DHFR" evidence="9">
    <location>
        <begin position="1"/>
        <end position="163"/>
    </location>
</feature>
<evidence type="ECO:0000256" key="1">
    <source>
        <dbReference type="ARBA" id="ARBA00004903"/>
    </source>
</evidence>
<dbReference type="GO" id="GO:0004146">
    <property type="term" value="F:dihydrofolate reductase activity"/>
    <property type="evidence" value="ECO:0007669"/>
    <property type="project" value="UniProtKB-EC"/>
</dbReference>
<evidence type="ECO:0000313" key="12">
    <source>
        <dbReference type="Proteomes" id="UP000286907"/>
    </source>
</evidence>
<dbReference type="Proteomes" id="UP001167919">
    <property type="component" value="Unassembled WGS sequence"/>
</dbReference>
<dbReference type="PIRSF" id="PIRSF000194">
    <property type="entry name" value="DHFR"/>
    <property type="match status" value="1"/>
</dbReference>
<keyword evidence="4 7" id="KW-0554">One-carbon metabolism</keyword>
<dbReference type="AlphaFoldDB" id="A0AAJ1R7W5"/>
<dbReference type="GO" id="GO:0046654">
    <property type="term" value="P:tetrahydrofolate biosynthetic process"/>
    <property type="evidence" value="ECO:0007669"/>
    <property type="project" value="InterPro"/>
</dbReference>
<dbReference type="PROSITE" id="PS51330">
    <property type="entry name" value="DHFR_2"/>
    <property type="match status" value="1"/>
</dbReference>
<evidence type="ECO:0000256" key="7">
    <source>
        <dbReference type="PIRNR" id="PIRNR000194"/>
    </source>
</evidence>
<organism evidence="10 13">
    <name type="scientific">Oenococcus sicerae</name>
    <dbReference type="NCBI Taxonomy" id="2203724"/>
    <lineage>
        <taxon>Bacteria</taxon>
        <taxon>Bacillati</taxon>
        <taxon>Bacillota</taxon>
        <taxon>Bacilli</taxon>
        <taxon>Lactobacillales</taxon>
        <taxon>Lactobacillaceae</taxon>
        <taxon>Oenococcus</taxon>
    </lineage>
</organism>
<evidence type="ECO:0000313" key="13">
    <source>
        <dbReference type="Proteomes" id="UP001167919"/>
    </source>
</evidence>
<dbReference type="PANTHER" id="PTHR48069">
    <property type="entry name" value="DIHYDROFOLATE REDUCTASE"/>
    <property type="match status" value="1"/>
</dbReference>
<evidence type="ECO:0000256" key="6">
    <source>
        <dbReference type="ARBA" id="ARBA00023002"/>
    </source>
</evidence>
<keyword evidence="12" id="KW-1185">Reference proteome</keyword>
<protein>
    <recommendedName>
        <fullName evidence="3 7">Dihydrofolate reductase</fullName>
        <ecNumber evidence="3 7">1.5.1.3</ecNumber>
    </recommendedName>
</protein>
<dbReference type="InterPro" id="IPR012259">
    <property type="entry name" value="DHFR"/>
</dbReference>
<dbReference type="InterPro" id="IPR001796">
    <property type="entry name" value="DHFR_dom"/>
</dbReference>
<dbReference type="Proteomes" id="UP000286907">
    <property type="component" value="Chromosome"/>
</dbReference>
<accession>A0AAJ1R7W5</accession>
<dbReference type="CDD" id="cd00209">
    <property type="entry name" value="DHFR"/>
    <property type="match status" value="1"/>
</dbReference>
<evidence type="ECO:0000259" key="9">
    <source>
        <dbReference type="PROSITE" id="PS51330"/>
    </source>
</evidence>
<dbReference type="Gene3D" id="3.40.430.10">
    <property type="entry name" value="Dihydrofolate Reductase, subunit A"/>
    <property type="match status" value="1"/>
</dbReference>
<dbReference type="InterPro" id="IPR017925">
    <property type="entry name" value="DHFR_CS"/>
</dbReference>
<dbReference type="PRINTS" id="PR00070">
    <property type="entry name" value="DHFR"/>
</dbReference>
<reference evidence="11" key="3">
    <citation type="submission" date="2020-01" db="EMBL/GenBank/DDBJ databases">
        <authorList>
            <person name="Cousin F.J."/>
            <person name="Le Guellec R."/>
            <person name="Cretenet M."/>
        </authorList>
    </citation>
    <scope>NUCLEOTIDE SEQUENCE</scope>
    <source>
        <strain evidence="11">UCMA 15228</strain>
    </source>
</reference>
<dbReference type="PANTHER" id="PTHR48069:SF3">
    <property type="entry name" value="DIHYDROFOLATE REDUCTASE"/>
    <property type="match status" value="1"/>
</dbReference>
<evidence type="ECO:0000313" key="11">
    <source>
        <dbReference type="EMBL" id="QAS70448.1"/>
    </source>
</evidence>
<dbReference type="EMBL" id="SDWY01000001">
    <property type="protein sequence ID" value="MDN6899759.1"/>
    <property type="molecule type" value="Genomic_DNA"/>
</dbReference>
<dbReference type="PROSITE" id="PS00075">
    <property type="entry name" value="DHFR_1"/>
    <property type="match status" value="1"/>
</dbReference>
<reference evidence="11 12" key="1">
    <citation type="journal article" date="2019" name="Syst. Appl. Microbiol.">
        <title>Oenococcus sicerae sp. nov., isolated from French cider.</title>
        <authorList>
            <person name="Cousin F.J."/>
            <person name="Le Guellec R."/>
            <person name="Chagnot C."/>
            <person name="Goux D."/>
            <person name="Dalmasso M."/>
            <person name="Laplace J.M."/>
            <person name="Cretenet M."/>
        </authorList>
    </citation>
    <scope>NUCLEOTIDE SEQUENCE [LARGE SCALE GENOMIC DNA]</scope>
    <source>
        <strain evidence="11 12">UCMA 15228</strain>
    </source>
</reference>
<dbReference type="EMBL" id="CP029684">
    <property type="protein sequence ID" value="QAS70448.1"/>
    <property type="molecule type" value="Genomic_DNA"/>
</dbReference>
<dbReference type="GO" id="GO:0006730">
    <property type="term" value="P:one-carbon metabolic process"/>
    <property type="evidence" value="ECO:0007669"/>
    <property type="project" value="UniProtKB-KW"/>
</dbReference>
<dbReference type="GO" id="GO:0005829">
    <property type="term" value="C:cytosol"/>
    <property type="evidence" value="ECO:0007669"/>
    <property type="project" value="TreeGrafter"/>
</dbReference>
<keyword evidence="5 7" id="KW-0521">NADP</keyword>
<dbReference type="GO" id="GO:0046452">
    <property type="term" value="P:dihydrofolate metabolic process"/>
    <property type="evidence" value="ECO:0007669"/>
    <property type="project" value="TreeGrafter"/>
</dbReference>
<dbReference type="GO" id="GO:0050661">
    <property type="term" value="F:NADP binding"/>
    <property type="evidence" value="ECO:0007669"/>
    <property type="project" value="InterPro"/>
</dbReference>
<dbReference type="Pfam" id="PF00186">
    <property type="entry name" value="DHFR_1"/>
    <property type="match status" value="1"/>
</dbReference>
<keyword evidence="6 7" id="KW-0560">Oxidoreductase</keyword>
<sequence length="170" mass="19399">MILAIWAQSKNNVIGVDKHLPWSLPDDLKFFRQQTLNKAVVMGRKTFESFGSRPLPKRLNIILTSKQNYQNSDPQVKIVHSPQEAIKLAELNHLDLAVIGGASVYKSFMHLTDKLLVTVVNANIKGDTFAPEIDDNDFRLTATIHHDQDLKHAYSFDFLVYERKNKVDKV</sequence>
<comment type="similarity">
    <text evidence="2 7 8">Belongs to the dihydrofolate reductase family.</text>
</comment>
<dbReference type="InterPro" id="IPR024072">
    <property type="entry name" value="DHFR-like_dom_sf"/>
</dbReference>
<dbReference type="RefSeq" id="WP_128686914.1">
    <property type="nucleotide sequence ID" value="NZ_CP029684.2"/>
</dbReference>
<evidence type="ECO:0000256" key="2">
    <source>
        <dbReference type="ARBA" id="ARBA00009539"/>
    </source>
</evidence>
<name>A0AAJ1R7W5_9LACO</name>
<reference evidence="10" key="2">
    <citation type="submission" date="2019-01" db="EMBL/GenBank/DDBJ databases">
        <title>Oenococcus sicerae UCMA17102.</title>
        <authorList>
            <person name="Cousin F.J."/>
            <person name="Le Guellec R."/>
            <person name="Cretenet M."/>
        </authorList>
    </citation>
    <scope>NUCLEOTIDE SEQUENCE</scope>
    <source>
        <strain evidence="10">UCMA17102</strain>
    </source>
</reference>
<comment type="function">
    <text evidence="7">Key enzyme in folate metabolism. Catalyzes an essential reaction for de novo glycine and purine synthesis, and for DNA precursor synthesis.</text>
</comment>
<dbReference type="SUPFAM" id="SSF53597">
    <property type="entry name" value="Dihydrofolate reductase-like"/>
    <property type="match status" value="1"/>
</dbReference>
<evidence type="ECO:0000256" key="8">
    <source>
        <dbReference type="RuleBase" id="RU004474"/>
    </source>
</evidence>
<proteinExistence type="inferred from homology"/>
<dbReference type="EC" id="1.5.1.3" evidence="3 7"/>
<comment type="catalytic activity">
    <reaction evidence="7">
        <text>(6S)-5,6,7,8-tetrahydrofolate + NADP(+) = 7,8-dihydrofolate + NADPH + H(+)</text>
        <dbReference type="Rhea" id="RHEA:15009"/>
        <dbReference type="ChEBI" id="CHEBI:15378"/>
        <dbReference type="ChEBI" id="CHEBI:57451"/>
        <dbReference type="ChEBI" id="CHEBI:57453"/>
        <dbReference type="ChEBI" id="CHEBI:57783"/>
        <dbReference type="ChEBI" id="CHEBI:58349"/>
        <dbReference type="EC" id="1.5.1.3"/>
    </reaction>
</comment>